<feature type="region of interest" description="Disordered" evidence="1">
    <location>
        <begin position="379"/>
        <end position="417"/>
    </location>
</feature>
<dbReference type="AlphaFoldDB" id="A0AA48I187"/>
<reference evidence="2" key="1">
    <citation type="journal article" date="2023" name="BMC Genomics">
        <title>Chromosome-level genome assemblies of Cutaneotrichosporon spp. (Trichosporonales, Basidiomycota) reveal imbalanced evolution between nucleotide sequences and chromosome synteny.</title>
        <authorList>
            <person name="Kobayashi Y."/>
            <person name="Kayamori A."/>
            <person name="Aoki K."/>
            <person name="Shiwa Y."/>
            <person name="Matsutani M."/>
            <person name="Fujita N."/>
            <person name="Sugita T."/>
            <person name="Iwasaki W."/>
            <person name="Tanaka N."/>
            <person name="Takashima M."/>
        </authorList>
    </citation>
    <scope>NUCLEOTIDE SEQUENCE</scope>
    <source>
        <strain evidence="2">HIS019</strain>
    </source>
</reference>
<feature type="region of interest" description="Disordered" evidence="1">
    <location>
        <begin position="443"/>
        <end position="534"/>
    </location>
</feature>
<sequence>MSIDDISPWWEDEGRRGAKALAMLRSWAEDPQKMGDEPVVLALADPSFEPRTRAAEGYNTLRQMLVRFDAHLDFDHRSDWEAAKTFFGVVPTVPVLFWSHKTSFLTCAENLAMLGAYTRSQIVYETHALRGIMHANGMFVGHLSTRVGTTWFNTDGSMSINELPKYPKYPSNLAFLGPQNEEVLYPPAAVALKPQPRRSAGAPNSSRSTIIGSSMWLVPASSSPVAAATRQLPPPLRVEQSAPRSLSLWIPPSQFGLAPPTSSTAGPSSPTVFPSSPNPQPPPQTSPHTVAVPFPALPLVDKPLPSMPSSEFEFPALSQALPQSPVSSRHHHRHSTPNETTAEVANIMSAYDRNTHCRGRRLSITLGDPVLPRLDPYARPGSPLRSTGLSMNRGPVSPTRAMSSHRRMRSVSRTATPRDDVIDYTDIPSFSLFAQAGLGQQYARAGPSSSSVTTPAASSSSPVNSSRPVPESHGPVSSFAPAFPQVDPQRTPRARAARAPPRPVPEPIYPELPMQPLRPARQVRRPRSSSNLRQ</sequence>
<dbReference type="Proteomes" id="UP001233271">
    <property type="component" value="Chromosome 1"/>
</dbReference>
<keyword evidence="3" id="KW-1185">Reference proteome</keyword>
<feature type="region of interest" description="Disordered" evidence="1">
    <location>
        <begin position="320"/>
        <end position="340"/>
    </location>
</feature>
<dbReference type="GeneID" id="85491423"/>
<proteinExistence type="predicted"/>
<feature type="compositionally biased region" description="Pro residues" evidence="1">
    <location>
        <begin position="276"/>
        <end position="285"/>
    </location>
</feature>
<feature type="compositionally biased region" description="Low complexity" evidence="1">
    <location>
        <begin position="258"/>
        <end position="275"/>
    </location>
</feature>
<evidence type="ECO:0000256" key="1">
    <source>
        <dbReference type="SAM" id="MobiDB-lite"/>
    </source>
</evidence>
<gene>
    <name evidence="2" type="ORF">CcaverHIS019_0102700</name>
</gene>
<dbReference type="RefSeq" id="XP_060452818.1">
    <property type="nucleotide sequence ID" value="XM_060598456.1"/>
</dbReference>
<dbReference type="KEGG" id="ccac:CcaHIS019_0102700"/>
<feature type="compositionally biased region" description="Low complexity" evidence="1">
    <location>
        <begin position="447"/>
        <end position="472"/>
    </location>
</feature>
<dbReference type="EMBL" id="AP028212">
    <property type="protein sequence ID" value="BEI87552.1"/>
    <property type="molecule type" value="Genomic_DNA"/>
</dbReference>
<name>A0AA48I187_9TREE</name>
<feature type="region of interest" description="Disordered" evidence="1">
    <location>
        <begin position="257"/>
        <end position="290"/>
    </location>
</feature>
<accession>A0AA48I187</accession>
<protein>
    <submittedName>
        <fullName evidence="2">Uncharacterized protein</fullName>
    </submittedName>
</protein>
<evidence type="ECO:0000313" key="3">
    <source>
        <dbReference type="Proteomes" id="UP001233271"/>
    </source>
</evidence>
<evidence type="ECO:0000313" key="2">
    <source>
        <dbReference type="EMBL" id="BEI87552.1"/>
    </source>
</evidence>
<feature type="compositionally biased region" description="Pro residues" evidence="1">
    <location>
        <begin position="500"/>
        <end position="510"/>
    </location>
</feature>
<organism evidence="2 3">
    <name type="scientific">Cutaneotrichosporon cavernicola</name>
    <dbReference type="NCBI Taxonomy" id="279322"/>
    <lineage>
        <taxon>Eukaryota</taxon>
        <taxon>Fungi</taxon>
        <taxon>Dikarya</taxon>
        <taxon>Basidiomycota</taxon>
        <taxon>Agaricomycotina</taxon>
        <taxon>Tremellomycetes</taxon>
        <taxon>Trichosporonales</taxon>
        <taxon>Trichosporonaceae</taxon>
        <taxon>Cutaneotrichosporon</taxon>
    </lineage>
</organism>